<accession>A0A1B8AS95</accession>
<evidence type="ECO:0008006" key="5">
    <source>
        <dbReference type="Google" id="ProtNLM"/>
    </source>
</evidence>
<dbReference type="OMA" id="DCNACGH"/>
<sequence length="990" mass="102778">MRFQLSSFGLISLSALLPKCQAFSITETGDANALASAIFGPGIEILGATFSGASQSSGTFVDGPFGIGSGAILTSGLATGALPGGNKNVNNEAPGSVTYCGSGSSNAAVLRVEFFVYPAYNGIRIEFIFASQEIGDAPDLIGIFVDGTQYALDPNGNAINAASPYLFSPFGIRPPDSLTSYYSSSPPFWIDIPATFSSTTMVIAVCDTNDGAFDTGLLINVEACVDCDDDIRFAYVTTTVPLPADLLPYTTTIPPSGTVSGTVRIGVEESTTTTAEETTTTADLGTTTTTAGEITTTTADEVTTTTADESTTTTADETVTTTADGTTTAITDGTTTTTQSSSTDLTSDDPTAVTTQEATTSGTTETSTEDGSTIISSTQLPGTTTSTLTTSGTTTESSTIATESDTVTTTSPDSSTESTTGTETTDISDAPIDGTTTTSVDVETPSISSTVSTFTNEPTKSTSSGISIDDTTVPNPGTTTTAESLGTTTVQKIESSTNPITPSSLVPEEETSSSDIITSTADDVPIPATSTVATSSVTPSNLAVIGNFRFFGCLGSPEGYPSFELIGETPDMTTAECVRLGAGRAYIGIYLRSCYAADTLDAADRVADGRCDLPCPGDPGLFCGGVVDANSNPESRFKSRGRLSRRDAPPGILLTLYAQIEAISGTLTSSDTISTVDAITSNSPLPTGDSTIPLPLLSSTQSFIDSAITVEPSESVTRSQGGRPIIPPFPTSAPFNLGNSTSTRVGVAPIVTTVTYTVVDPNNPSHLTVTEFCSTLRPSPCRLCQHQPRPTVEMTTIKVDCNACGHSGENTILLEVPAGAAVAAQTRDHAAYQTHRVEHHEPSPYEQNPHPIEGDSHNWRKPRPQSDLPATGDRPHEGDGGYRFDQPQTHHDRPVGAGDYDEGKPAEVSETEQRPGGQPVEVPKTEPKPDTVGGSDQPKPMEPTFHRRPGPASTPAAPNAPIVVVSAAVSKAMEGMLVTMFFFAGLVFLL</sequence>
<feature type="compositionally biased region" description="Basic and acidic residues" evidence="1">
    <location>
        <begin position="873"/>
        <end position="894"/>
    </location>
</feature>
<keyword evidence="4" id="KW-1185">Reference proteome</keyword>
<dbReference type="AlphaFoldDB" id="A0A1B8AS95"/>
<feature type="signal peptide" evidence="2">
    <location>
        <begin position="1"/>
        <end position="22"/>
    </location>
</feature>
<evidence type="ECO:0000256" key="1">
    <source>
        <dbReference type="SAM" id="MobiDB-lite"/>
    </source>
</evidence>
<proteinExistence type="predicted"/>
<keyword evidence="2" id="KW-0732">Signal</keyword>
<feature type="region of interest" description="Disordered" evidence="1">
    <location>
        <begin position="268"/>
        <end position="515"/>
    </location>
</feature>
<feature type="region of interest" description="Disordered" evidence="1">
    <location>
        <begin position="825"/>
        <end position="958"/>
    </location>
</feature>
<feature type="compositionally biased region" description="Basic and acidic residues" evidence="1">
    <location>
        <begin position="826"/>
        <end position="843"/>
    </location>
</feature>
<feature type="compositionally biased region" description="Low complexity" evidence="1">
    <location>
        <begin position="459"/>
        <end position="489"/>
    </location>
</feature>
<feature type="compositionally biased region" description="Basic and acidic residues" evidence="1">
    <location>
        <begin position="901"/>
        <end position="913"/>
    </location>
</feature>
<feature type="compositionally biased region" description="Polar residues" evidence="1">
    <location>
        <begin position="490"/>
        <end position="504"/>
    </location>
</feature>
<protein>
    <recommendedName>
        <fullName evidence="5">WSC domain-containing protein</fullName>
    </recommendedName>
</protein>
<gene>
    <name evidence="3" type="ORF">FPOA_03906</name>
</gene>
<name>A0A1B8AS95_FUSPO</name>
<evidence type="ECO:0000313" key="3">
    <source>
        <dbReference type="EMBL" id="OBS23357.1"/>
    </source>
</evidence>
<feature type="compositionally biased region" description="Low complexity" evidence="1">
    <location>
        <begin position="271"/>
        <end position="429"/>
    </location>
</feature>
<dbReference type="STRING" id="36050.A0A1B8AS95"/>
<evidence type="ECO:0000256" key="2">
    <source>
        <dbReference type="SAM" id="SignalP"/>
    </source>
</evidence>
<feature type="compositionally biased region" description="Polar residues" evidence="1">
    <location>
        <begin position="434"/>
        <end position="458"/>
    </location>
</feature>
<feature type="chain" id="PRO_5008603162" description="WSC domain-containing protein" evidence="2">
    <location>
        <begin position="23"/>
        <end position="990"/>
    </location>
</feature>
<dbReference type="EMBL" id="LYXU01000002">
    <property type="protein sequence ID" value="OBS23357.1"/>
    <property type="molecule type" value="Genomic_DNA"/>
</dbReference>
<reference evidence="3 4" key="1">
    <citation type="submission" date="2016-06" db="EMBL/GenBank/DDBJ databases">
        <title>Living apart together: crosstalk between the core and supernumerary genomes in a fungal plant pathogen.</title>
        <authorList>
            <person name="Vanheule A."/>
            <person name="Audenaert K."/>
            <person name="Warris S."/>
            <person name="Van De Geest H."/>
            <person name="Schijlen E."/>
            <person name="Hofte M."/>
            <person name="De Saeger S."/>
            <person name="Haesaert G."/>
            <person name="Waalwijk C."/>
            <person name="Van Der Lee T."/>
        </authorList>
    </citation>
    <scope>NUCLEOTIDE SEQUENCE [LARGE SCALE GENOMIC DNA]</scope>
    <source>
        <strain evidence="3 4">2516</strain>
    </source>
</reference>
<evidence type="ECO:0000313" key="4">
    <source>
        <dbReference type="Proteomes" id="UP000091967"/>
    </source>
</evidence>
<organism evidence="3 4">
    <name type="scientific">Fusarium poae</name>
    <dbReference type="NCBI Taxonomy" id="36050"/>
    <lineage>
        <taxon>Eukaryota</taxon>
        <taxon>Fungi</taxon>
        <taxon>Dikarya</taxon>
        <taxon>Ascomycota</taxon>
        <taxon>Pezizomycotina</taxon>
        <taxon>Sordariomycetes</taxon>
        <taxon>Hypocreomycetidae</taxon>
        <taxon>Hypocreales</taxon>
        <taxon>Nectriaceae</taxon>
        <taxon>Fusarium</taxon>
    </lineage>
</organism>
<comment type="caution">
    <text evidence="3">The sequence shown here is derived from an EMBL/GenBank/DDBJ whole genome shotgun (WGS) entry which is preliminary data.</text>
</comment>
<dbReference type="Proteomes" id="UP000091967">
    <property type="component" value="Unassembled WGS sequence"/>
</dbReference>